<name>W9QMW4_9ROSA</name>
<evidence type="ECO:0000313" key="1">
    <source>
        <dbReference type="EMBL" id="EXB44174.1"/>
    </source>
</evidence>
<organism evidence="1 2">
    <name type="scientific">Morus notabilis</name>
    <dbReference type="NCBI Taxonomy" id="981085"/>
    <lineage>
        <taxon>Eukaryota</taxon>
        <taxon>Viridiplantae</taxon>
        <taxon>Streptophyta</taxon>
        <taxon>Embryophyta</taxon>
        <taxon>Tracheophyta</taxon>
        <taxon>Spermatophyta</taxon>
        <taxon>Magnoliopsida</taxon>
        <taxon>eudicotyledons</taxon>
        <taxon>Gunneridae</taxon>
        <taxon>Pentapetalae</taxon>
        <taxon>rosids</taxon>
        <taxon>fabids</taxon>
        <taxon>Rosales</taxon>
        <taxon>Moraceae</taxon>
        <taxon>Moreae</taxon>
        <taxon>Morus</taxon>
    </lineage>
</organism>
<accession>W9QMW4</accession>
<dbReference type="AlphaFoldDB" id="W9QMW4"/>
<gene>
    <name evidence="1" type="ORF">L484_010280</name>
</gene>
<keyword evidence="2" id="KW-1185">Reference proteome</keyword>
<proteinExistence type="predicted"/>
<dbReference type="EMBL" id="KE343845">
    <property type="protein sequence ID" value="EXB44174.1"/>
    <property type="molecule type" value="Genomic_DNA"/>
</dbReference>
<reference evidence="2" key="1">
    <citation type="submission" date="2013-01" db="EMBL/GenBank/DDBJ databases">
        <title>Draft Genome Sequence of a Mulberry Tree, Morus notabilis C.K. Schneid.</title>
        <authorList>
            <person name="He N."/>
            <person name="Zhao S."/>
        </authorList>
    </citation>
    <scope>NUCLEOTIDE SEQUENCE</scope>
</reference>
<dbReference type="Proteomes" id="UP000030645">
    <property type="component" value="Unassembled WGS sequence"/>
</dbReference>
<protein>
    <submittedName>
        <fullName evidence="1">Uncharacterized protein</fullName>
    </submittedName>
</protein>
<evidence type="ECO:0000313" key="2">
    <source>
        <dbReference type="Proteomes" id="UP000030645"/>
    </source>
</evidence>
<sequence length="204" mass="23597">MVVAVCGGVPWLGQIGFRLVVDNWMFGRRFPARRRSVVGSLQRFDPGGGWVLVEREAVYKGVSNRELGRHDLNGRYSPLGKHAHDEDFSSHELSTCHDRYGSAYEEVVICHGCDMNQRYMPQRNTHDEEVCNYENGGKYVRRRNTLDEEVNSSELGGRYVPRRNPFDEKVRNYEISGGYAPRRNASDGQQLRNWWKICASKKRR</sequence>